<proteinExistence type="predicted"/>
<dbReference type="InterPro" id="IPR046539">
    <property type="entry name" value="DUF6604"/>
</dbReference>
<dbReference type="OrthoDB" id="42854at2759"/>
<dbReference type="AlphaFoldDB" id="A0A448Z9B3"/>
<feature type="region of interest" description="Disordered" evidence="1">
    <location>
        <begin position="1"/>
        <end position="47"/>
    </location>
</feature>
<dbReference type="EMBL" id="CAACVS010000176">
    <property type="protein sequence ID" value="VEU38599.1"/>
    <property type="molecule type" value="Genomic_DNA"/>
</dbReference>
<gene>
    <name evidence="3" type="ORF">PSNMU_V1.4_AUG-EV-PASAV3_0054210</name>
</gene>
<feature type="domain" description="DUF6604" evidence="2">
    <location>
        <begin position="66"/>
        <end position="207"/>
    </location>
</feature>
<evidence type="ECO:0000313" key="3">
    <source>
        <dbReference type="EMBL" id="VEU38599.1"/>
    </source>
</evidence>
<dbReference type="Pfam" id="PF20253">
    <property type="entry name" value="DUF6604"/>
    <property type="match status" value="1"/>
</dbReference>
<protein>
    <recommendedName>
        <fullName evidence="2">DUF6604 domain-containing protein</fullName>
    </recommendedName>
</protein>
<accession>A0A448Z9B3</accession>
<evidence type="ECO:0000313" key="4">
    <source>
        <dbReference type="Proteomes" id="UP000291116"/>
    </source>
</evidence>
<feature type="compositionally biased region" description="Polar residues" evidence="1">
    <location>
        <begin position="28"/>
        <end position="43"/>
    </location>
</feature>
<evidence type="ECO:0000256" key="1">
    <source>
        <dbReference type="SAM" id="MobiDB-lite"/>
    </source>
</evidence>
<evidence type="ECO:0000259" key="2">
    <source>
        <dbReference type="Pfam" id="PF20253"/>
    </source>
</evidence>
<dbReference type="Proteomes" id="UP000291116">
    <property type="component" value="Unassembled WGS sequence"/>
</dbReference>
<keyword evidence="4" id="KW-1185">Reference proteome</keyword>
<organism evidence="3 4">
    <name type="scientific">Pseudo-nitzschia multistriata</name>
    <dbReference type="NCBI Taxonomy" id="183589"/>
    <lineage>
        <taxon>Eukaryota</taxon>
        <taxon>Sar</taxon>
        <taxon>Stramenopiles</taxon>
        <taxon>Ochrophyta</taxon>
        <taxon>Bacillariophyta</taxon>
        <taxon>Bacillariophyceae</taxon>
        <taxon>Bacillariophycidae</taxon>
        <taxon>Bacillariales</taxon>
        <taxon>Bacillariaceae</taxon>
        <taxon>Pseudo-nitzschia</taxon>
    </lineage>
</organism>
<reference evidence="3 4" key="1">
    <citation type="submission" date="2019-01" db="EMBL/GenBank/DDBJ databases">
        <authorList>
            <person name="Ferrante I. M."/>
        </authorList>
    </citation>
    <scope>NUCLEOTIDE SEQUENCE [LARGE SCALE GENOMIC DNA]</scope>
    <source>
        <strain evidence="3 4">B856</strain>
    </source>
</reference>
<feature type="compositionally biased region" description="Basic residues" evidence="1">
    <location>
        <begin position="1"/>
        <end position="14"/>
    </location>
</feature>
<name>A0A448Z9B3_9STRA</name>
<sequence>MSRKNKKKKSKNKGNARFGRERRPLNAATPSQSNPQDPKQNEATPLPWENLKKADLGKGFPTVYCRYKAATNRFVAYLIEQCPSVMGQREGSSNDNYAIDSLMEASDMLANTVHTIDRYVLSDLKLAIRIRSKVARSVYGGGDIGHKYFLDVLIYCWSVLNALPKVPTVIKEGEDSSDVDGGRKNMFETLAEEDNEDDEDSADAEDDVRMFPPAPVERPSLLPQPLTLDELMKSDERADSILFLLELERNMEAVVMQYGYVASSFEFSLGICCPGSAIVKKLLGAAVVTSMAIEQVRRHEMALMIHHEHLTTPYRVLATVFFPEITREVMATVREHAEGSCTEKDVTVYLGDCIECYFRTASDQYNRKDEITQEFCDKWEVNPTGTKEMEQYFWAIHACVNYELGMGSKTEDGDLDERQQMSDGVLPEPYSWFRGMPAIGGDRAIHHTLRLLQGFRNAIHNSPRDCLPMPIRGFFGKFPWIPRKRKIRDLDGLLMTDILPGWTEMFFRGVLEETKLPREDELCPLIGLMRTYVAESEKPVSWSIVFGIHAMLTAILEVEPIFDKLVQVGKQVFKNYFSQLEWARKLLCIDHKANSPVPMPDSWCQNFDSVRSLENFSQPSFGNRMLWNPLCAGSILSYLCYYGNLELGCHMIDCNSQLRIVLYLYHALLENSILSKGKALVLDMLYDRFRHSKAIWGGSTLPKRGEIVRRFWFCFGKDFIDSRRLSDDANQTIRAMQLGKPLTKTAHASSPPSRLDKRRVVPIKVSEVSKSYRRICHRDFHDVVDTHHTPQERREYEGTDFYRFAVRANDTIDAMKDEEFLLSMNLISCGAVVEQFVDNLGRTMQWEQKIFEPTAPKGSRGPKERRQFLIFVFAQYLLGALDFAKDPYNFEFLDVPLGKASSSFQTKFFTGLNPQNLIWFDGRNKSKNRKTTTHFSTI</sequence>